<dbReference type="InterPro" id="IPR013785">
    <property type="entry name" value="Aldolase_TIM"/>
</dbReference>
<organism evidence="5 6">
    <name type="scientific">Phaeoacremonium minimum (strain UCR-PA7)</name>
    <name type="common">Esca disease fungus</name>
    <name type="synonym">Togninia minima</name>
    <dbReference type="NCBI Taxonomy" id="1286976"/>
    <lineage>
        <taxon>Eukaryota</taxon>
        <taxon>Fungi</taxon>
        <taxon>Dikarya</taxon>
        <taxon>Ascomycota</taxon>
        <taxon>Pezizomycotina</taxon>
        <taxon>Sordariomycetes</taxon>
        <taxon>Sordariomycetidae</taxon>
        <taxon>Togniniales</taxon>
        <taxon>Togniniaceae</taxon>
        <taxon>Phaeoacremonium</taxon>
    </lineage>
</organism>
<dbReference type="Pfam" id="PF05691">
    <property type="entry name" value="Raffinose_syn"/>
    <property type="match status" value="2"/>
</dbReference>
<keyword evidence="5" id="KW-0378">Hydrolase</keyword>
<comment type="similarity">
    <text evidence="2">Belongs to the glycosyl hydrolases 36 family.</text>
</comment>
<evidence type="ECO:0000256" key="4">
    <source>
        <dbReference type="ARBA" id="ARBA00049426"/>
    </source>
</evidence>
<keyword evidence="3" id="KW-0119">Carbohydrate metabolism</keyword>
<dbReference type="eggNOG" id="ENOG502QPVE">
    <property type="taxonomic scope" value="Eukaryota"/>
</dbReference>
<evidence type="ECO:0000256" key="2">
    <source>
        <dbReference type="ARBA" id="ARBA00007240"/>
    </source>
</evidence>
<dbReference type="EMBL" id="KB933061">
    <property type="protein sequence ID" value="EOO00721.1"/>
    <property type="molecule type" value="Genomic_DNA"/>
</dbReference>
<dbReference type="KEGG" id="tmn:UCRPA7_3743"/>
<dbReference type="PANTHER" id="PTHR31268">
    <property type="match status" value="1"/>
</dbReference>
<sequence length="664" mass="73741">MSQYKTSKFELDKDAVLCSFLNAAGQHLVLLAVSGINDVMSLFRSSDSGHVMLHIRNDQDKLGVATVIAAVGHDFESANAAVMYHARNLVVADKTTTGEYEAEMKALQDGVKAEWMENWYDGLGFCTWNALGQRLTDEKVFEAVDTLEKSNIRITSLIIDDNWQNIDYRGPGQFQHGWNDFEAEPKTFPKGLKHTISQIREKHPQIQHIAVWHALLGYWAGLAPDGKLAKTYKTVEVVREDAVRRYLPLGGKMTVVAKEDVFKFYDDFYRFLSSCGVDGVKTDAQFMPDTWVSAKTRRELMTEYFDAWTLSSLRHFSIKAISCMSQTPQNLFHAQLPRNKPVILSRNSDDFFPEIPESHPWHIWANAHNALFTQHLNVLPDWDMFQTVHDYSGFHAAARCVSGGPVYITDVPGHHNVDLINQMTGITPRGKTVIFRPSVLGRSLDQYVGYHDDSLLKVASYHGAAVTGTPILGVFNISTRPLLEIIPISRLSGVIPSAQYIVRAHTTGAVTEPVRPDSPAASLTVSLPVGGWEVFTAYPVMPFHSEELGLVSIANLGLVGKMTGSAAITSNQAILLENGRVFLDTRVKALGVLGVYISSLPKMSIDNEFLATIQGQAIPPDTVSVSKASKYVLEVNVEKAWKDLNLSSGWSNEVEIKLYISIDQ</sequence>
<evidence type="ECO:0000313" key="5">
    <source>
        <dbReference type="EMBL" id="EOO00721.1"/>
    </source>
</evidence>
<protein>
    <submittedName>
        <fullName evidence="5">Putative glycoside hydrolase family 36 protein</fullName>
    </submittedName>
</protein>
<evidence type="ECO:0000256" key="3">
    <source>
        <dbReference type="ARBA" id="ARBA00023277"/>
    </source>
</evidence>
<dbReference type="InterPro" id="IPR008811">
    <property type="entry name" value="Glycosyl_hydrolases_36"/>
</dbReference>
<dbReference type="FunFam" id="3.20.20.70:FF:000222">
    <property type="entry name" value="Raffinose synthase Sip1 protein"/>
    <property type="match status" value="1"/>
</dbReference>
<dbReference type="Gene3D" id="3.20.20.70">
    <property type="entry name" value="Aldolase class I"/>
    <property type="match status" value="1"/>
</dbReference>
<dbReference type="GO" id="GO:0004557">
    <property type="term" value="F:alpha-galactosidase activity"/>
    <property type="evidence" value="ECO:0007669"/>
    <property type="project" value="UniProtKB-EC"/>
</dbReference>
<evidence type="ECO:0000313" key="6">
    <source>
        <dbReference type="Proteomes" id="UP000014074"/>
    </source>
</evidence>
<dbReference type="OrthoDB" id="4664297at2759"/>
<dbReference type="PANTHER" id="PTHR31268:SF32">
    <property type="entry name" value="GALACTINOL--SUCROSE GALACTOSYLTRANSFERASE 2-RELATED"/>
    <property type="match status" value="1"/>
</dbReference>
<proteinExistence type="inferred from homology"/>
<dbReference type="InterPro" id="IPR017853">
    <property type="entry name" value="GH"/>
</dbReference>
<reference evidence="6" key="1">
    <citation type="journal article" date="2013" name="Genome Announc.">
        <title>Draft genome sequence of the ascomycete Phaeoacremonium aleophilum strain UCR-PA7, a causal agent of the esca disease complex in grapevines.</title>
        <authorList>
            <person name="Blanco-Ulate B."/>
            <person name="Rolshausen P."/>
            <person name="Cantu D."/>
        </authorList>
    </citation>
    <scope>NUCLEOTIDE SEQUENCE [LARGE SCALE GENOMIC DNA]</scope>
    <source>
        <strain evidence="6">UCR-PA7</strain>
    </source>
</reference>
<dbReference type="HOGENOM" id="CLU_006630_1_0_1"/>
<dbReference type="GO" id="GO:0047274">
    <property type="term" value="F:galactinol-sucrose galactosyltransferase activity"/>
    <property type="evidence" value="ECO:0007669"/>
    <property type="project" value="UniProtKB-EC"/>
</dbReference>
<keyword evidence="6" id="KW-1185">Reference proteome</keyword>
<dbReference type="AlphaFoldDB" id="R8BMZ5"/>
<name>R8BMZ5_PHAM7</name>
<dbReference type="RefSeq" id="XP_007914421.1">
    <property type="nucleotide sequence ID" value="XM_007916230.1"/>
</dbReference>
<dbReference type="GeneID" id="19324121"/>
<gene>
    <name evidence="5" type="ORF">UCRPA7_3743</name>
</gene>
<evidence type="ECO:0000256" key="1">
    <source>
        <dbReference type="ARBA" id="ARBA00001255"/>
    </source>
</evidence>
<comment type="catalytic activity">
    <reaction evidence="1">
        <text>Hydrolysis of terminal, non-reducing alpha-D-galactose residues in alpha-D-galactosides, including galactose oligosaccharides, galactomannans and galactolipids.</text>
        <dbReference type="EC" id="3.2.1.22"/>
    </reaction>
</comment>
<dbReference type="SUPFAM" id="SSF51445">
    <property type="entry name" value="(Trans)glycosidases"/>
    <property type="match status" value="1"/>
</dbReference>
<comment type="catalytic activity">
    <reaction evidence="4">
        <text>alpha-D-galactosyl-(1-&gt;3)-1D-myo-inositol + sucrose = raffinose + myo-inositol</text>
        <dbReference type="Rhea" id="RHEA:20161"/>
        <dbReference type="ChEBI" id="CHEBI:16634"/>
        <dbReference type="ChEBI" id="CHEBI:17268"/>
        <dbReference type="ChEBI" id="CHEBI:17505"/>
        <dbReference type="ChEBI" id="CHEBI:17992"/>
        <dbReference type="EC" id="2.4.1.82"/>
    </reaction>
</comment>
<accession>R8BMZ5</accession>
<dbReference type="Proteomes" id="UP000014074">
    <property type="component" value="Unassembled WGS sequence"/>
</dbReference>